<evidence type="ECO:0000313" key="2">
    <source>
        <dbReference type="EMBL" id="PSB18305.1"/>
    </source>
</evidence>
<dbReference type="RefSeq" id="WP_073069619.1">
    <property type="nucleotide sequence ID" value="NZ_MPPI01000003.1"/>
</dbReference>
<dbReference type="Proteomes" id="UP000238634">
    <property type="component" value="Unassembled WGS sequence"/>
</dbReference>
<reference evidence="2 3" key="2">
    <citation type="submission" date="2018-03" db="EMBL/GenBank/DDBJ databases">
        <title>The ancient ancestry and fast evolution of plastids.</title>
        <authorList>
            <person name="Moore K.R."/>
            <person name="Magnabosco C."/>
            <person name="Momper L."/>
            <person name="Gold D.A."/>
            <person name="Bosak T."/>
            <person name="Fournier G.P."/>
        </authorList>
    </citation>
    <scope>NUCLEOTIDE SEQUENCE [LARGE SCALE GENOMIC DNA]</scope>
    <source>
        <strain evidence="2 3">ULC007</strain>
    </source>
</reference>
<reference evidence="2 3" key="1">
    <citation type="submission" date="2018-02" db="EMBL/GenBank/DDBJ databases">
        <authorList>
            <person name="Cohen D.B."/>
            <person name="Kent A.D."/>
        </authorList>
    </citation>
    <scope>NUCLEOTIDE SEQUENCE [LARGE SCALE GENOMIC DNA]</scope>
    <source>
        <strain evidence="2 3">ULC007</strain>
    </source>
</reference>
<dbReference type="AlphaFoldDB" id="A0A2T1DCV4"/>
<evidence type="ECO:0000313" key="3">
    <source>
        <dbReference type="Proteomes" id="UP000238634"/>
    </source>
</evidence>
<dbReference type="EMBL" id="PVWG01000018">
    <property type="protein sequence ID" value="PSB18305.1"/>
    <property type="molecule type" value="Genomic_DNA"/>
</dbReference>
<dbReference type="OrthoDB" id="5735764at2"/>
<name>A0A2T1DCV4_9CYAN</name>
<proteinExistence type="predicted"/>
<sequence length="262" mass="30272">MTLRLKILTQTTFKRKPLQSSELPEDFKQSIQAGKEFELDSFDIERDHARCFFSKDAFKDTNVWYVFGKHAEIRRDGVRVFPKPIPNSIKLNIPYKSQRDNELNPNGACNVTSLTMCFEFLGIKRKTKVGQFEDELYDYAENNGLSRHDPHDLALIAERYGARDDFRADATIAQVKEWLSDGKPVVIHGYFTDFGHIVVLTGFDENGFIVNDPYGEWYSWGYDRNALGLEDNKGKSVHYSYSMITRLCIPDGNFWVHFISKA</sequence>
<protein>
    <submittedName>
        <fullName evidence="2">Peptidoglycan-binding protein</fullName>
    </submittedName>
</protein>
<dbReference type="InterPro" id="IPR039564">
    <property type="entry name" value="Peptidase_C39-like"/>
</dbReference>
<feature type="domain" description="Peptidase C39-like" evidence="1">
    <location>
        <begin position="91"/>
        <end position="214"/>
    </location>
</feature>
<dbReference type="Pfam" id="PF13529">
    <property type="entry name" value="Peptidase_C39_2"/>
    <property type="match status" value="1"/>
</dbReference>
<accession>A0A2T1DCV4</accession>
<comment type="caution">
    <text evidence="2">The sequence shown here is derived from an EMBL/GenBank/DDBJ whole genome shotgun (WGS) entry which is preliminary data.</text>
</comment>
<keyword evidence="3" id="KW-1185">Reference proteome</keyword>
<organism evidence="2 3">
    <name type="scientific">Phormidesmis priestleyi ULC007</name>
    <dbReference type="NCBI Taxonomy" id="1920490"/>
    <lineage>
        <taxon>Bacteria</taxon>
        <taxon>Bacillati</taxon>
        <taxon>Cyanobacteriota</taxon>
        <taxon>Cyanophyceae</taxon>
        <taxon>Leptolyngbyales</taxon>
        <taxon>Leptolyngbyaceae</taxon>
        <taxon>Phormidesmis</taxon>
    </lineage>
</organism>
<gene>
    <name evidence="2" type="ORF">C7B65_15505</name>
</gene>
<evidence type="ECO:0000259" key="1">
    <source>
        <dbReference type="Pfam" id="PF13529"/>
    </source>
</evidence>
<dbReference type="STRING" id="1920490.GCA_001895925_02924"/>
<dbReference type="Gene3D" id="3.90.70.10">
    <property type="entry name" value="Cysteine proteinases"/>
    <property type="match status" value="1"/>
</dbReference>